<protein>
    <recommendedName>
        <fullName evidence="2">phenylalanine--tRNA ligase</fullName>
        <ecNumber evidence="2">6.1.1.20</ecNumber>
    </recommendedName>
</protein>
<evidence type="ECO:0000256" key="1">
    <source>
        <dbReference type="ARBA" id="ARBA00001946"/>
    </source>
</evidence>
<dbReference type="Proteomes" id="UP000008837">
    <property type="component" value="Unassembled WGS sequence"/>
</dbReference>
<evidence type="ECO:0000259" key="10">
    <source>
        <dbReference type="PROSITE" id="PS51483"/>
    </source>
</evidence>
<evidence type="ECO:0000256" key="9">
    <source>
        <dbReference type="ARBA" id="ARBA00023146"/>
    </source>
</evidence>
<dbReference type="STRING" id="425265.A8QED3"/>
<comment type="cofactor">
    <cofactor evidence="1">
        <name>Mg(2+)</name>
        <dbReference type="ChEBI" id="CHEBI:18420"/>
    </cofactor>
</comment>
<dbReference type="RefSeq" id="XP_001728600.1">
    <property type="nucleotide sequence ID" value="XM_001728548.1"/>
</dbReference>
<dbReference type="EMBL" id="AAYY01000032">
    <property type="protein sequence ID" value="EDP41386.1"/>
    <property type="molecule type" value="Genomic_DNA"/>
</dbReference>
<dbReference type="Pfam" id="PF03484">
    <property type="entry name" value="B5"/>
    <property type="match status" value="1"/>
</dbReference>
<dbReference type="Gene3D" id="3.30.930.10">
    <property type="entry name" value="Bira Bifunctional Protein, Domain 2"/>
    <property type="match status" value="1"/>
</dbReference>
<dbReference type="InterPro" id="IPR045060">
    <property type="entry name" value="Phe-tRNA-ligase_IIc_bsu"/>
</dbReference>
<evidence type="ECO:0000256" key="6">
    <source>
        <dbReference type="ARBA" id="ARBA00022840"/>
    </source>
</evidence>
<feature type="domain" description="B5" evidence="10">
    <location>
        <begin position="30"/>
        <end position="108"/>
    </location>
</feature>
<dbReference type="InterPro" id="IPR005147">
    <property type="entry name" value="tRNA_synthase_B5-dom"/>
</dbReference>
<dbReference type="PANTHER" id="PTHR10947:SF0">
    <property type="entry name" value="PHENYLALANINE--TRNA LIGASE BETA SUBUNIT"/>
    <property type="match status" value="1"/>
</dbReference>
<dbReference type="Pfam" id="PF17759">
    <property type="entry name" value="tRNA_synthFbeta"/>
    <property type="match status" value="1"/>
</dbReference>
<dbReference type="GO" id="GO:0000287">
    <property type="term" value="F:magnesium ion binding"/>
    <property type="evidence" value="ECO:0007669"/>
    <property type="project" value="InterPro"/>
</dbReference>
<evidence type="ECO:0000256" key="7">
    <source>
        <dbReference type="ARBA" id="ARBA00022842"/>
    </source>
</evidence>
<name>A8QED3_MALGO</name>
<keyword evidence="6" id="KW-0067">ATP-binding</keyword>
<evidence type="ECO:0000256" key="4">
    <source>
        <dbReference type="ARBA" id="ARBA00022723"/>
    </source>
</evidence>
<evidence type="ECO:0000256" key="2">
    <source>
        <dbReference type="ARBA" id="ARBA00012814"/>
    </source>
</evidence>
<dbReference type="PROSITE" id="PS51483">
    <property type="entry name" value="B5"/>
    <property type="match status" value="1"/>
</dbReference>
<sequence>MFSEYCSEPYVIEPIRVIYPDGREVITPNLDPRKTTLHVSYVNRCTGLKQTGEEIAGLLKRMGHGACPSASDPDIVDVLIPVTRPDILHECDLMEDAAVAHGFDNLPKTFPQTNTVGGPLPINKLGDVIRHQCAQSGWLEVLPLILCSHDENFGWMNRSDDGKTAIVLENPKTSEYQIVRTSLLPGILKTIRENKNHALPVQVFEVSDVAFKDASEKQRMARNERHVAAIYCNKAAGFEIVHGLLDKLMMMLDVPRIFNGDEKAQRGYYLREAEDPSFFPGRAAHIVLRQPVPSSRGLESTHDLMQALGGDQCVGTIGVLHPEVLHRFDLAFPCSAFEFNLEPFL</sequence>
<dbReference type="EC" id="6.1.1.20" evidence="2"/>
<dbReference type="GO" id="GO:0005524">
    <property type="term" value="F:ATP binding"/>
    <property type="evidence" value="ECO:0007669"/>
    <property type="project" value="UniProtKB-KW"/>
</dbReference>
<accession>A8QED3</accession>
<dbReference type="InParanoid" id="A8QED3"/>
<evidence type="ECO:0000256" key="5">
    <source>
        <dbReference type="ARBA" id="ARBA00022741"/>
    </source>
</evidence>
<keyword evidence="9" id="KW-0030">Aminoacyl-tRNA synthetase</keyword>
<proteinExistence type="predicted"/>
<dbReference type="GO" id="GO:0004826">
    <property type="term" value="F:phenylalanine-tRNA ligase activity"/>
    <property type="evidence" value="ECO:0007669"/>
    <property type="project" value="UniProtKB-EC"/>
</dbReference>
<gene>
    <name evidence="11" type="ORF">MGL_4265</name>
</gene>
<evidence type="ECO:0000313" key="12">
    <source>
        <dbReference type="Proteomes" id="UP000008837"/>
    </source>
</evidence>
<evidence type="ECO:0000313" key="11">
    <source>
        <dbReference type="EMBL" id="EDP41386.1"/>
    </source>
</evidence>
<comment type="caution">
    <text evidence="11">The sequence shown here is derived from an EMBL/GenBank/DDBJ whole genome shotgun (WGS) entry which is preliminary data.</text>
</comment>
<keyword evidence="4" id="KW-0479">Metal-binding</keyword>
<dbReference type="FunCoup" id="A8QED3">
    <property type="interactions" value="567"/>
</dbReference>
<dbReference type="GO" id="GO:0006432">
    <property type="term" value="P:phenylalanyl-tRNA aminoacylation"/>
    <property type="evidence" value="ECO:0007669"/>
    <property type="project" value="InterPro"/>
</dbReference>
<dbReference type="SUPFAM" id="SSF55681">
    <property type="entry name" value="Class II aaRS and biotin synthetases"/>
    <property type="match status" value="1"/>
</dbReference>
<dbReference type="InterPro" id="IPR045864">
    <property type="entry name" value="aa-tRNA-synth_II/BPL/LPL"/>
</dbReference>
<dbReference type="GO" id="GO:0003723">
    <property type="term" value="F:RNA binding"/>
    <property type="evidence" value="ECO:0007669"/>
    <property type="project" value="InterPro"/>
</dbReference>
<dbReference type="InterPro" id="IPR041616">
    <property type="entry name" value="PheRS_beta_core"/>
</dbReference>
<dbReference type="GeneID" id="5852906"/>
<evidence type="ECO:0000256" key="8">
    <source>
        <dbReference type="ARBA" id="ARBA00022917"/>
    </source>
</evidence>
<keyword evidence="5" id="KW-0547">Nucleotide-binding</keyword>
<dbReference type="CDD" id="cd00769">
    <property type="entry name" value="PheRS_beta_core"/>
    <property type="match status" value="1"/>
</dbReference>
<dbReference type="VEuPathDB" id="FungiDB:MGL_4265"/>
<keyword evidence="7" id="KW-0460">Magnesium</keyword>
<dbReference type="OrthoDB" id="1698572at2759"/>
<keyword evidence="3" id="KW-0436">Ligase</keyword>
<organism evidence="11 12">
    <name type="scientific">Malassezia globosa (strain ATCC MYA-4612 / CBS 7966)</name>
    <name type="common">Dandruff-associated fungus</name>
    <dbReference type="NCBI Taxonomy" id="425265"/>
    <lineage>
        <taxon>Eukaryota</taxon>
        <taxon>Fungi</taxon>
        <taxon>Dikarya</taxon>
        <taxon>Basidiomycota</taxon>
        <taxon>Ustilaginomycotina</taxon>
        <taxon>Malasseziomycetes</taxon>
        <taxon>Malasseziales</taxon>
        <taxon>Malasseziaceae</taxon>
        <taxon>Malassezia</taxon>
    </lineage>
</organism>
<dbReference type="SUPFAM" id="SSF46955">
    <property type="entry name" value="Putative DNA-binding domain"/>
    <property type="match status" value="1"/>
</dbReference>
<dbReference type="PANTHER" id="PTHR10947">
    <property type="entry name" value="PHENYLALANYL-TRNA SYNTHETASE BETA CHAIN AND LEUCINE-RICH REPEAT-CONTAINING PROTEIN 47"/>
    <property type="match status" value="1"/>
</dbReference>
<evidence type="ECO:0000256" key="3">
    <source>
        <dbReference type="ARBA" id="ARBA00022598"/>
    </source>
</evidence>
<dbReference type="AlphaFoldDB" id="A8QED3"/>
<dbReference type="InterPro" id="IPR009061">
    <property type="entry name" value="DNA-bd_dom_put_sf"/>
</dbReference>
<dbReference type="Gene3D" id="3.30.56.10">
    <property type="match status" value="1"/>
</dbReference>
<reference evidence="11 12" key="1">
    <citation type="journal article" date="2007" name="Proc. Natl. Acad. Sci. U.S.A.">
        <title>Dandruff-associated Malassezia genomes reveal convergent and divergent virulence traits shared with plant and human fungal pathogens.</title>
        <authorList>
            <person name="Xu J."/>
            <person name="Saunders C.W."/>
            <person name="Hu P."/>
            <person name="Grant R.A."/>
            <person name="Boekhout T."/>
            <person name="Kuramae E.E."/>
            <person name="Kronstad J.W."/>
            <person name="Deangelis Y.M."/>
            <person name="Reeder N.L."/>
            <person name="Johnstone K.R."/>
            <person name="Leland M."/>
            <person name="Fieno A.M."/>
            <person name="Begley W.M."/>
            <person name="Sun Y."/>
            <person name="Lacey M.P."/>
            <person name="Chaudhary T."/>
            <person name="Keough T."/>
            <person name="Chu L."/>
            <person name="Sears R."/>
            <person name="Yuan B."/>
            <person name="Dawson T.L.Jr."/>
        </authorList>
    </citation>
    <scope>NUCLEOTIDE SEQUENCE [LARGE SCALE GENOMIC DNA]</scope>
    <source>
        <strain evidence="12">ATCC MYA-4612 / CBS 7966</strain>
    </source>
</reference>
<keyword evidence="12" id="KW-1185">Reference proteome</keyword>
<dbReference type="OMA" id="NENGAMQ"/>
<dbReference type="KEGG" id="mgl:MGL_4265"/>
<dbReference type="SMART" id="SM00874">
    <property type="entry name" value="B5"/>
    <property type="match status" value="1"/>
</dbReference>
<dbReference type="GO" id="GO:0009328">
    <property type="term" value="C:phenylalanine-tRNA ligase complex"/>
    <property type="evidence" value="ECO:0007669"/>
    <property type="project" value="TreeGrafter"/>
</dbReference>
<keyword evidence="8" id="KW-0648">Protein biosynthesis</keyword>